<feature type="non-terminal residue" evidence="14">
    <location>
        <position position="160"/>
    </location>
</feature>
<dbReference type="GO" id="GO:0005229">
    <property type="term" value="F:intracellularly calcium-gated chloride channel activity"/>
    <property type="evidence" value="ECO:0007669"/>
    <property type="project" value="TreeGrafter"/>
</dbReference>
<keyword evidence="10" id="KW-0325">Glycoprotein</keyword>
<feature type="transmembrane region" description="Helical" evidence="13">
    <location>
        <begin position="66"/>
        <end position="92"/>
    </location>
</feature>
<dbReference type="EMBL" id="HACG01021532">
    <property type="protein sequence ID" value="CEK68397.1"/>
    <property type="molecule type" value="Transcribed_RNA"/>
</dbReference>
<keyword evidence="11 13" id="KW-0868">Chloride</keyword>
<comment type="subcellular location">
    <subcellularLocation>
        <location evidence="1">Cell membrane</location>
        <topology evidence="1">Multi-pass membrane protein</topology>
    </subcellularLocation>
</comment>
<dbReference type="GO" id="GO:0005886">
    <property type="term" value="C:plasma membrane"/>
    <property type="evidence" value="ECO:0007669"/>
    <property type="project" value="UniProtKB-SubCell"/>
</dbReference>
<keyword evidence="7 13" id="KW-0406">Ion transport</keyword>
<reference evidence="14" key="1">
    <citation type="submission" date="2014-12" db="EMBL/GenBank/DDBJ databases">
        <title>Insight into the proteome of Arion vulgaris.</title>
        <authorList>
            <person name="Aradska J."/>
            <person name="Bulat T."/>
            <person name="Smidak R."/>
            <person name="Sarate P."/>
            <person name="Gangsoo J."/>
            <person name="Sialana F."/>
            <person name="Bilban M."/>
            <person name="Lubec G."/>
        </authorList>
    </citation>
    <scope>NUCLEOTIDE SEQUENCE</scope>
    <source>
        <tissue evidence="14">Skin</tissue>
    </source>
</reference>
<evidence type="ECO:0000256" key="6">
    <source>
        <dbReference type="ARBA" id="ARBA00022989"/>
    </source>
</evidence>
<sequence>VDVSTRLSDALVKVTVNITNTTIRNTARKLINDIRLEADKAHDYLDTVKVEETTDGDLDNIFDYEYFRWMITIVIFSLYIFIFLLSLIGLLVRSKGTLITSTTVAIVCSLFIWLATGFYLSISVAAGDLCTDPDSYFIGLARGSTAQVTVAAYVKCTDPS</sequence>
<comment type="caution">
    <text evidence="13">Lacks conserved residue(s) required for the propagation of feature annotation.</text>
</comment>
<evidence type="ECO:0000256" key="7">
    <source>
        <dbReference type="ARBA" id="ARBA00023065"/>
    </source>
</evidence>
<proteinExistence type="inferred from homology"/>
<evidence type="ECO:0000256" key="11">
    <source>
        <dbReference type="ARBA" id="ARBA00023214"/>
    </source>
</evidence>
<keyword evidence="3 13" id="KW-0813">Transport</keyword>
<evidence type="ECO:0000256" key="8">
    <source>
        <dbReference type="ARBA" id="ARBA00023136"/>
    </source>
</evidence>
<name>A0A0B6ZJ52_9EUPU</name>
<dbReference type="InterPro" id="IPR006990">
    <property type="entry name" value="Tweety"/>
</dbReference>
<keyword evidence="4" id="KW-1003">Cell membrane</keyword>
<feature type="transmembrane region" description="Helical" evidence="13">
    <location>
        <begin position="104"/>
        <end position="126"/>
    </location>
</feature>
<comment type="similarity">
    <text evidence="2 13">Belongs to the tweety family.</text>
</comment>
<accession>A0A0B6ZJ52</accession>
<evidence type="ECO:0000256" key="10">
    <source>
        <dbReference type="ARBA" id="ARBA00023180"/>
    </source>
</evidence>
<keyword evidence="12 13" id="KW-0407">Ion channel</keyword>
<keyword evidence="5 13" id="KW-0812">Transmembrane</keyword>
<feature type="non-terminal residue" evidence="14">
    <location>
        <position position="1"/>
    </location>
</feature>
<dbReference type="Pfam" id="PF04906">
    <property type="entry name" value="Tweety"/>
    <property type="match status" value="1"/>
</dbReference>
<dbReference type="GO" id="GO:0034707">
    <property type="term" value="C:chloride channel complex"/>
    <property type="evidence" value="ECO:0007669"/>
    <property type="project" value="UniProtKB-UniRule"/>
</dbReference>
<evidence type="ECO:0000256" key="13">
    <source>
        <dbReference type="RuleBase" id="RU361114"/>
    </source>
</evidence>
<organism evidence="14">
    <name type="scientific">Arion vulgaris</name>
    <dbReference type="NCBI Taxonomy" id="1028688"/>
    <lineage>
        <taxon>Eukaryota</taxon>
        <taxon>Metazoa</taxon>
        <taxon>Spiralia</taxon>
        <taxon>Lophotrochozoa</taxon>
        <taxon>Mollusca</taxon>
        <taxon>Gastropoda</taxon>
        <taxon>Heterobranchia</taxon>
        <taxon>Euthyneura</taxon>
        <taxon>Panpulmonata</taxon>
        <taxon>Eupulmonata</taxon>
        <taxon>Stylommatophora</taxon>
        <taxon>Helicina</taxon>
        <taxon>Arionoidea</taxon>
        <taxon>Arionidae</taxon>
        <taxon>Arion</taxon>
    </lineage>
</organism>
<evidence type="ECO:0000256" key="12">
    <source>
        <dbReference type="ARBA" id="ARBA00023303"/>
    </source>
</evidence>
<keyword evidence="9 13" id="KW-0869">Chloride channel</keyword>
<gene>
    <name evidence="14" type="primary">ORF66189</name>
</gene>
<evidence type="ECO:0000256" key="5">
    <source>
        <dbReference type="ARBA" id="ARBA00022692"/>
    </source>
</evidence>
<evidence type="ECO:0000256" key="9">
    <source>
        <dbReference type="ARBA" id="ARBA00023173"/>
    </source>
</evidence>
<dbReference type="GO" id="GO:0072320">
    <property type="term" value="F:volume-sensitive chloride channel activity"/>
    <property type="evidence" value="ECO:0007669"/>
    <property type="project" value="TreeGrafter"/>
</dbReference>
<protein>
    <recommendedName>
        <fullName evidence="13">Protein tweety homolog</fullName>
    </recommendedName>
</protein>
<evidence type="ECO:0000313" key="14">
    <source>
        <dbReference type="EMBL" id="CEK68397.1"/>
    </source>
</evidence>
<dbReference type="PANTHER" id="PTHR12424">
    <property type="entry name" value="TWEETY-RELATED"/>
    <property type="match status" value="1"/>
</dbReference>
<evidence type="ECO:0000256" key="1">
    <source>
        <dbReference type="ARBA" id="ARBA00004651"/>
    </source>
</evidence>
<evidence type="ECO:0000256" key="2">
    <source>
        <dbReference type="ARBA" id="ARBA00009849"/>
    </source>
</evidence>
<dbReference type="PANTHER" id="PTHR12424:SF8">
    <property type="entry name" value="PROTEIN TWEETY"/>
    <property type="match status" value="1"/>
</dbReference>
<comment type="function">
    <text evidence="13">Probable chloride channel.</text>
</comment>
<evidence type="ECO:0000256" key="4">
    <source>
        <dbReference type="ARBA" id="ARBA00022475"/>
    </source>
</evidence>
<keyword evidence="8 13" id="KW-0472">Membrane</keyword>
<dbReference type="AlphaFoldDB" id="A0A0B6ZJ52"/>
<evidence type="ECO:0000256" key="3">
    <source>
        <dbReference type="ARBA" id="ARBA00022448"/>
    </source>
</evidence>
<keyword evidence="6 13" id="KW-1133">Transmembrane helix</keyword>